<evidence type="ECO:0000256" key="1">
    <source>
        <dbReference type="ARBA" id="ARBA00009431"/>
    </source>
</evidence>
<keyword evidence="5 7" id="KW-0378">Hydrolase</keyword>
<dbReference type="STRING" id="205917.A0A4Y9Z2E2"/>
<dbReference type="PRINTS" id="PR00724">
    <property type="entry name" value="CRBOXYPTASEC"/>
</dbReference>
<dbReference type="Pfam" id="PF13668">
    <property type="entry name" value="Ferritin_2"/>
    <property type="match status" value="1"/>
</dbReference>
<gene>
    <name evidence="9" type="ORF">EVG20_g3699</name>
</gene>
<evidence type="ECO:0000256" key="3">
    <source>
        <dbReference type="ARBA" id="ARBA00022670"/>
    </source>
</evidence>
<evidence type="ECO:0000256" key="8">
    <source>
        <dbReference type="SAM" id="MobiDB-lite"/>
    </source>
</evidence>
<dbReference type="AlphaFoldDB" id="A0A4Y9Z2E2"/>
<evidence type="ECO:0000256" key="6">
    <source>
        <dbReference type="ARBA" id="ARBA00023180"/>
    </source>
</evidence>
<dbReference type="EC" id="3.4.16.-" evidence="7"/>
<dbReference type="SUPFAM" id="SSF53474">
    <property type="entry name" value="alpha/beta-Hydrolases"/>
    <property type="match status" value="1"/>
</dbReference>
<keyword evidence="4 7" id="KW-0732">Signal</keyword>
<keyword evidence="6" id="KW-0325">Glycoprotein</keyword>
<dbReference type="GO" id="GO:0006508">
    <property type="term" value="P:proteolysis"/>
    <property type="evidence" value="ECO:0007669"/>
    <property type="project" value="UniProtKB-KW"/>
</dbReference>
<dbReference type="Gene3D" id="3.40.50.1820">
    <property type="entry name" value="alpha/beta hydrolase"/>
    <property type="match status" value="1"/>
</dbReference>
<feature type="non-terminal residue" evidence="9">
    <location>
        <position position="987"/>
    </location>
</feature>
<dbReference type="Gene3D" id="1.10.287.410">
    <property type="match status" value="1"/>
</dbReference>
<evidence type="ECO:0000313" key="9">
    <source>
        <dbReference type="EMBL" id="TFY68088.1"/>
    </source>
</evidence>
<dbReference type="PROSITE" id="PS00131">
    <property type="entry name" value="CARBOXYPEPT_SER_SER"/>
    <property type="match status" value="1"/>
</dbReference>
<evidence type="ECO:0000256" key="4">
    <source>
        <dbReference type="ARBA" id="ARBA00022729"/>
    </source>
</evidence>
<dbReference type="InterPro" id="IPR001563">
    <property type="entry name" value="Peptidase_S10"/>
</dbReference>
<organism evidence="9 10">
    <name type="scientific">Dentipellis fragilis</name>
    <dbReference type="NCBI Taxonomy" id="205917"/>
    <lineage>
        <taxon>Eukaryota</taxon>
        <taxon>Fungi</taxon>
        <taxon>Dikarya</taxon>
        <taxon>Basidiomycota</taxon>
        <taxon>Agaricomycotina</taxon>
        <taxon>Agaricomycetes</taxon>
        <taxon>Russulales</taxon>
        <taxon>Hericiaceae</taxon>
        <taxon>Dentipellis</taxon>
    </lineage>
</organism>
<evidence type="ECO:0000256" key="5">
    <source>
        <dbReference type="ARBA" id="ARBA00022801"/>
    </source>
</evidence>
<evidence type="ECO:0000313" key="10">
    <source>
        <dbReference type="Proteomes" id="UP000298327"/>
    </source>
</evidence>
<comment type="similarity">
    <text evidence="1 7">Belongs to the peptidase S10 family.</text>
</comment>
<proteinExistence type="inferred from homology"/>
<feature type="signal peptide" evidence="7">
    <location>
        <begin position="1"/>
        <end position="16"/>
    </location>
</feature>
<protein>
    <recommendedName>
        <fullName evidence="7">Carboxypeptidase</fullName>
        <ecNumber evidence="7">3.4.16.-</ecNumber>
    </recommendedName>
</protein>
<dbReference type="PANTHER" id="PTHR11802">
    <property type="entry name" value="SERINE PROTEASE FAMILY S10 SERINE CARBOXYPEPTIDASE"/>
    <property type="match status" value="1"/>
</dbReference>
<sequence>MFGLLTVLSLIQCVLGVQQVFNVNNTATDGRPEVKGPVADLHLSSIDAAYTVLTNERFTNHRVRVRKTDFCDPTVNVYTGYLDVDQGAKHLFFYFFESRRDPDTDDVLMWINGGPGCSSSMGLLMELGPCNIDMTKSSLNGTNWNPHSWNNEANIFFLDQPVGVGFSYADYGETVGTTEEAAKNLYAFVSIFFETFSQFKGRPLHLSGESYGGRYLPVFAGEIHDQNLIAEAEGRPLLNLKSVLIGNGITDISTLYEGRYEIECGTAALDIPFQSISTCVRIKKALPRCQAAMERSCIQIFDEMNCRAAINFCNNELQSGYYASGRNPYDVSKMCLGNDLCYLENDAIKEFLDQPALRTVLGVESPSNFSACAEPVGLAFDTTMDKYAVPTHYYVAGLLDRGIRVLIYAGTYDYRCNWVSNKLWVDKLEWSGKDGYNAADWTDWFVTGVKAGETKTWGNLAFATNVLIVVFDVYVPHDKPAEAFSMSAHGMDMCWFQLDAPITMRITWYGMTLADKHKSDRLQSRYSGVSARREQDGSNATRKGAGKEGIGGRKLLSGRHGDRAVVLTIIGEPGPSAAGAVSGIDQVHDCDVSPGGGRGPRLYKADLPPQLFHLSLFVSFSPLFFDLFFLGCPVAPLDPSLSKMRFTTTASLFALATPFLVSAAPIKRDTDPNNLLVLKFATVLEQLETQFYMQGLQKFQASDFTNAGFASAQIPIEQLTAIGGDEATHTTILTTTLQSLGAQPVAGCTFDFSSVLTDVPTMAAAARLVENVGVGAYLGAAHLLSDPTLLTAAASILTVEARHQSILNVLNNGQAIPQAFDLPLLPQEVLAIAGPFISGCDVGIPANPTLTVTNTGTVAAGTSLTFKSPALNGSTDGMFCQMLAGGMPFSLSLPIDGCVVPSGLQGPVAIFITSDDQPLNNNARDQATNGIVAGPTMAFIDQVEALGSIIHANSGSSGSNNAASSTQTISPAEASAIISSASSDSGA</sequence>
<reference evidence="9 10" key="1">
    <citation type="submission" date="2019-02" db="EMBL/GenBank/DDBJ databases">
        <title>Genome sequencing of the rare red list fungi Dentipellis fragilis.</title>
        <authorList>
            <person name="Buettner E."/>
            <person name="Kellner H."/>
        </authorList>
    </citation>
    <scope>NUCLEOTIDE SEQUENCE [LARGE SCALE GENOMIC DNA]</scope>
    <source>
        <strain evidence="9 10">DSM 105465</strain>
    </source>
</reference>
<keyword evidence="2 7" id="KW-0121">Carboxypeptidase</keyword>
<dbReference type="Pfam" id="PF00450">
    <property type="entry name" value="Peptidase_S10"/>
    <property type="match status" value="1"/>
</dbReference>
<dbReference type="InterPro" id="IPR009078">
    <property type="entry name" value="Ferritin-like_SF"/>
</dbReference>
<dbReference type="GO" id="GO:0004185">
    <property type="term" value="F:serine-type carboxypeptidase activity"/>
    <property type="evidence" value="ECO:0007669"/>
    <property type="project" value="UniProtKB-UniRule"/>
</dbReference>
<feature type="region of interest" description="Disordered" evidence="8">
    <location>
        <begin position="524"/>
        <end position="553"/>
    </location>
</feature>
<keyword evidence="3 7" id="KW-0645">Protease</keyword>
<feature type="chain" id="PRO_5021514498" description="Carboxypeptidase" evidence="7">
    <location>
        <begin position="17"/>
        <end position="987"/>
    </location>
</feature>
<dbReference type="InterPro" id="IPR018202">
    <property type="entry name" value="Ser_caboxypep_ser_AS"/>
</dbReference>
<dbReference type="Proteomes" id="UP000298327">
    <property type="component" value="Unassembled WGS sequence"/>
</dbReference>
<dbReference type="GO" id="GO:0000324">
    <property type="term" value="C:fungal-type vacuole"/>
    <property type="evidence" value="ECO:0007669"/>
    <property type="project" value="TreeGrafter"/>
</dbReference>
<keyword evidence="10" id="KW-1185">Reference proteome</keyword>
<dbReference type="EMBL" id="SEOQ01000172">
    <property type="protein sequence ID" value="TFY68088.1"/>
    <property type="molecule type" value="Genomic_DNA"/>
</dbReference>
<dbReference type="PANTHER" id="PTHR11802:SF113">
    <property type="entry name" value="SERINE CARBOXYPEPTIDASE CTSA-4.1"/>
    <property type="match status" value="1"/>
</dbReference>
<dbReference type="OrthoDB" id="443318at2759"/>
<evidence type="ECO:0000256" key="7">
    <source>
        <dbReference type="RuleBase" id="RU361156"/>
    </source>
</evidence>
<dbReference type="SUPFAM" id="SSF47240">
    <property type="entry name" value="Ferritin-like"/>
    <property type="match status" value="1"/>
</dbReference>
<dbReference type="InterPro" id="IPR029058">
    <property type="entry name" value="AB_hydrolase_fold"/>
</dbReference>
<name>A0A4Y9Z2E2_9AGAM</name>
<comment type="caution">
    <text evidence="9">The sequence shown here is derived from an EMBL/GenBank/DDBJ whole genome shotgun (WGS) entry which is preliminary data.</text>
</comment>
<evidence type="ECO:0000256" key="2">
    <source>
        <dbReference type="ARBA" id="ARBA00022645"/>
    </source>
</evidence>
<accession>A0A4Y9Z2E2</accession>